<evidence type="ECO:0000256" key="3">
    <source>
        <dbReference type="ARBA" id="ARBA00022448"/>
    </source>
</evidence>
<reference evidence="18 19" key="1">
    <citation type="submission" date="2017-04" db="EMBL/GenBank/DDBJ databases">
        <authorList>
            <person name="Afonso C.L."/>
            <person name="Miller P.J."/>
            <person name="Scott M.A."/>
            <person name="Spackman E."/>
            <person name="Goraichik I."/>
            <person name="Dimitrov K.M."/>
            <person name="Suarez D.L."/>
            <person name="Swayne D.E."/>
        </authorList>
    </citation>
    <scope>NUCLEOTIDE SEQUENCE [LARGE SCALE GENOMIC DNA]</scope>
    <source>
        <strain evidence="18">LMG 28154</strain>
    </source>
</reference>
<keyword evidence="9" id="KW-0406">Ion transport</keyword>
<evidence type="ECO:0000259" key="16">
    <source>
        <dbReference type="Pfam" id="PF02563"/>
    </source>
</evidence>
<feature type="signal peptide" evidence="15">
    <location>
        <begin position="1"/>
        <end position="23"/>
    </location>
</feature>
<keyword evidence="7 15" id="KW-0732">Signal</keyword>
<evidence type="ECO:0000256" key="14">
    <source>
        <dbReference type="ARBA" id="ARBA00023288"/>
    </source>
</evidence>
<evidence type="ECO:0000256" key="12">
    <source>
        <dbReference type="ARBA" id="ARBA00023139"/>
    </source>
</evidence>
<evidence type="ECO:0000256" key="8">
    <source>
        <dbReference type="ARBA" id="ARBA00023047"/>
    </source>
</evidence>
<keyword evidence="13" id="KW-0998">Cell outer membrane</keyword>
<dbReference type="InterPro" id="IPR054765">
    <property type="entry name" value="SLBB_dom"/>
</dbReference>
<feature type="domain" description="SLBB" evidence="17">
    <location>
        <begin position="208"/>
        <end position="286"/>
    </location>
</feature>
<keyword evidence="10" id="KW-0626">Porin</keyword>
<keyword evidence="5" id="KW-0762">Sugar transport</keyword>
<evidence type="ECO:0000256" key="7">
    <source>
        <dbReference type="ARBA" id="ARBA00022729"/>
    </source>
</evidence>
<evidence type="ECO:0000256" key="15">
    <source>
        <dbReference type="SAM" id="SignalP"/>
    </source>
</evidence>
<dbReference type="PANTHER" id="PTHR33619:SF3">
    <property type="entry name" value="POLYSACCHARIDE EXPORT PROTEIN GFCE-RELATED"/>
    <property type="match status" value="1"/>
</dbReference>
<dbReference type="Proteomes" id="UP000198460">
    <property type="component" value="Unassembled WGS sequence"/>
</dbReference>
<dbReference type="GO" id="GO:0015159">
    <property type="term" value="F:polysaccharide transmembrane transporter activity"/>
    <property type="evidence" value="ECO:0007669"/>
    <property type="project" value="InterPro"/>
</dbReference>
<evidence type="ECO:0000256" key="5">
    <source>
        <dbReference type="ARBA" id="ARBA00022597"/>
    </source>
</evidence>
<name>A0A238H9S5_9BURK</name>
<dbReference type="AlphaFoldDB" id="A0A238H9S5"/>
<evidence type="ECO:0000259" key="17">
    <source>
        <dbReference type="Pfam" id="PF22461"/>
    </source>
</evidence>
<keyword evidence="6" id="KW-0812">Transmembrane</keyword>
<feature type="chain" id="PRO_5012895760" evidence="15">
    <location>
        <begin position="24"/>
        <end position="432"/>
    </location>
</feature>
<dbReference type="PROSITE" id="PS51257">
    <property type="entry name" value="PROKAR_LIPOPROTEIN"/>
    <property type="match status" value="1"/>
</dbReference>
<evidence type="ECO:0000256" key="1">
    <source>
        <dbReference type="ARBA" id="ARBA00004571"/>
    </source>
</evidence>
<gene>
    <name evidence="18" type="ORF">BSIN_0662</name>
</gene>
<comment type="subcellular location">
    <subcellularLocation>
        <location evidence="1">Cell outer membrane</location>
        <topology evidence="1">Multi-pass membrane protein</topology>
    </subcellularLocation>
</comment>
<dbReference type="EMBL" id="FXAN01000083">
    <property type="protein sequence ID" value="SMG01763.1"/>
    <property type="molecule type" value="Genomic_DNA"/>
</dbReference>
<evidence type="ECO:0000313" key="18">
    <source>
        <dbReference type="EMBL" id="SMG01763.1"/>
    </source>
</evidence>
<feature type="domain" description="SLBB" evidence="17">
    <location>
        <begin position="293"/>
        <end position="400"/>
    </location>
</feature>
<dbReference type="PANTHER" id="PTHR33619">
    <property type="entry name" value="POLYSACCHARIDE EXPORT PROTEIN GFCE-RELATED"/>
    <property type="match status" value="1"/>
</dbReference>
<evidence type="ECO:0000256" key="9">
    <source>
        <dbReference type="ARBA" id="ARBA00023065"/>
    </source>
</evidence>
<dbReference type="GO" id="GO:0015288">
    <property type="term" value="F:porin activity"/>
    <property type="evidence" value="ECO:0007669"/>
    <property type="project" value="UniProtKB-KW"/>
</dbReference>
<evidence type="ECO:0000256" key="11">
    <source>
        <dbReference type="ARBA" id="ARBA00023136"/>
    </source>
</evidence>
<dbReference type="Gene3D" id="3.10.560.10">
    <property type="entry name" value="Outer membrane lipoprotein wza domain like"/>
    <property type="match status" value="2"/>
</dbReference>
<dbReference type="GO" id="GO:0006811">
    <property type="term" value="P:monoatomic ion transport"/>
    <property type="evidence" value="ECO:0007669"/>
    <property type="project" value="UniProtKB-KW"/>
</dbReference>
<dbReference type="Pfam" id="PF02563">
    <property type="entry name" value="Poly_export"/>
    <property type="match status" value="1"/>
</dbReference>
<proteinExistence type="inferred from homology"/>
<dbReference type="GO" id="GO:0046930">
    <property type="term" value="C:pore complex"/>
    <property type="evidence" value="ECO:0007669"/>
    <property type="project" value="UniProtKB-KW"/>
</dbReference>
<keyword evidence="11" id="KW-0472">Membrane</keyword>
<sequence length="432" mass="46274">MLKKRLTWAAAIAAAALSGCALAPGPSLDSKRMHDDLGAPTDTTVYDVKLITPQLIYALKQADEADAATKQASLSTQALPAESADYRVGPDDVLGIYVYDHPELTRGASGNAGNDMSPLVDIGTLQASGGLGGVLPQQISALGTNGQGEVDTSGQRVAANGTIFFPTLGRVHVDGMSTQQIAALLTRRLGSQIKNPQVDVRVMQFRSQRIQVTGDVKNPGQLSLTGSALRVVDAINRAGGGNPDADLQRVLVTRGNRVMTIDVNNILNRGDLRQNIALQPGDIVHVPDHTQNRVFVFGEVPKPQTVFMNQGRLSLADALAAAGSIDTMNANPRQVLVIRHPNPPLAQLDGTQGTVQEGLKKVSYAPAFNKPEVLRLDMTQVDSMMLATQFDMKPLDVVYVGTAPVSRFNRVLTEIMPTAQSMFMLWSIARNR</sequence>
<organism evidence="18 19">
    <name type="scientific">Burkholderia singularis</name>
    <dbReference type="NCBI Taxonomy" id="1503053"/>
    <lineage>
        <taxon>Bacteria</taxon>
        <taxon>Pseudomonadati</taxon>
        <taxon>Pseudomonadota</taxon>
        <taxon>Betaproteobacteria</taxon>
        <taxon>Burkholderiales</taxon>
        <taxon>Burkholderiaceae</taxon>
        <taxon>Burkholderia</taxon>
        <taxon>pseudomallei group</taxon>
    </lineage>
</organism>
<keyword evidence="14 18" id="KW-0449">Lipoprotein</keyword>
<dbReference type="GO" id="GO:0009279">
    <property type="term" value="C:cell outer membrane"/>
    <property type="evidence" value="ECO:0007669"/>
    <property type="project" value="UniProtKB-SubCell"/>
</dbReference>
<protein>
    <submittedName>
        <fullName evidence="18">Polysaccharide export lipoprotein Wza</fullName>
    </submittedName>
</protein>
<keyword evidence="3" id="KW-0813">Transport</keyword>
<keyword evidence="4" id="KW-1134">Transmembrane beta strand</keyword>
<keyword evidence="12" id="KW-0564">Palmitate</keyword>
<evidence type="ECO:0000256" key="4">
    <source>
        <dbReference type="ARBA" id="ARBA00022452"/>
    </source>
</evidence>
<evidence type="ECO:0000256" key="13">
    <source>
        <dbReference type="ARBA" id="ARBA00023237"/>
    </source>
</evidence>
<evidence type="ECO:0000256" key="2">
    <source>
        <dbReference type="ARBA" id="ARBA00009450"/>
    </source>
</evidence>
<dbReference type="InterPro" id="IPR003715">
    <property type="entry name" value="Poly_export_N"/>
</dbReference>
<comment type="similarity">
    <text evidence="2">Belongs to the BexD/CtrA/VexA family.</text>
</comment>
<feature type="domain" description="Polysaccharide export protein N-terminal" evidence="16">
    <location>
        <begin position="81"/>
        <end position="202"/>
    </location>
</feature>
<evidence type="ECO:0000256" key="6">
    <source>
        <dbReference type="ARBA" id="ARBA00022692"/>
    </source>
</evidence>
<dbReference type="Pfam" id="PF22461">
    <property type="entry name" value="SLBB_2"/>
    <property type="match status" value="2"/>
</dbReference>
<dbReference type="InterPro" id="IPR049712">
    <property type="entry name" value="Poly_export"/>
</dbReference>
<dbReference type="Gene3D" id="3.30.1950.10">
    <property type="entry name" value="wza like domain"/>
    <property type="match status" value="1"/>
</dbReference>
<accession>A0A238H9S5</accession>
<evidence type="ECO:0000256" key="10">
    <source>
        <dbReference type="ARBA" id="ARBA00023114"/>
    </source>
</evidence>
<evidence type="ECO:0000313" key="19">
    <source>
        <dbReference type="Proteomes" id="UP000198460"/>
    </source>
</evidence>
<keyword evidence="8" id="KW-0625">Polysaccharide transport</keyword>